<dbReference type="InterPro" id="IPR012308">
    <property type="entry name" value="DNA_ligase_ATP-dep_N"/>
</dbReference>
<feature type="domain" description="ATP-dependent DNA ligase family profile" evidence="6">
    <location>
        <begin position="439"/>
        <end position="622"/>
    </location>
</feature>
<evidence type="ECO:0000313" key="7">
    <source>
        <dbReference type="EMBL" id="TPX75709.1"/>
    </source>
</evidence>
<dbReference type="PANTHER" id="PTHR45997:SF1">
    <property type="entry name" value="DNA LIGASE 4"/>
    <property type="match status" value="1"/>
</dbReference>
<dbReference type="Gene3D" id="1.10.3260.10">
    <property type="entry name" value="DNA ligase, ATP-dependent, N-terminal domain"/>
    <property type="match status" value="1"/>
</dbReference>
<comment type="caution">
    <text evidence="7">The sequence shown here is derived from an EMBL/GenBank/DDBJ whole genome shotgun (WGS) entry which is preliminary data.</text>
</comment>
<dbReference type="InterPro" id="IPR012310">
    <property type="entry name" value="DNA_ligase_ATP-dep_cent"/>
</dbReference>
<evidence type="ECO:0000256" key="2">
    <source>
        <dbReference type="ARBA" id="ARBA00022598"/>
    </source>
</evidence>
<dbReference type="GO" id="GO:0003910">
    <property type="term" value="F:DNA ligase (ATP) activity"/>
    <property type="evidence" value="ECO:0007669"/>
    <property type="project" value="InterPro"/>
</dbReference>
<dbReference type="GO" id="GO:0006303">
    <property type="term" value="P:double-strand break repair via nonhomologous end joining"/>
    <property type="evidence" value="ECO:0007669"/>
    <property type="project" value="TreeGrafter"/>
</dbReference>
<dbReference type="GO" id="GO:0005524">
    <property type="term" value="F:ATP binding"/>
    <property type="evidence" value="ECO:0007669"/>
    <property type="project" value="UniProtKB-KW"/>
</dbReference>
<keyword evidence="5" id="KW-0539">Nucleus</keyword>
<keyword evidence="8" id="KW-1185">Reference proteome</keyword>
<dbReference type="GO" id="GO:0032807">
    <property type="term" value="C:DNA ligase IV complex"/>
    <property type="evidence" value="ECO:0007669"/>
    <property type="project" value="TreeGrafter"/>
</dbReference>
<dbReference type="SUPFAM" id="SSF50249">
    <property type="entry name" value="Nucleic acid-binding proteins"/>
    <property type="match status" value="1"/>
</dbReference>
<keyword evidence="2" id="KW-0436">Ligase</keyword>
<comment type="similarity">
    <text evidence="1">Belongs to the ATP-dependent DNA ligase family.</text>
</comment>
<evidence type="ECO:0000256" key="1">
    <source>
        <dbReference type="ARBA" id="ARBA00007572"/>
    </source>
</evidence>
<dbReference type="InterPro" id="IPR029710">
    <property type="entry name" value="LIG4"/>
</dbReference>
<organism evidence="7 8">
    <name type="scientific">Chytriomyces confervae</name>
    <dbReference type="NCBI Taxonomy" id="246404"/>
    <lineage>
        <taxon>Eukaryota</taxon>
        <taxon>Fungi</taxon>
        <taxon>Fungi incertae sedis</taxon>
        <taxon>Chytridiomycota</taxon>
        <taxon>Chytridiomycota incertae sedis</taxon>
        <taxon>Chytridiomycetes</taxon>
        <taxon>Chytridiales</taxon>
        <taxon>Chytriomycetaceae</taxon>
        <taxon>Chytriomyces</taxon>
    </lineage>
</organism>
<evidence type="ECO:0000256" key="4">
    <source>
        <dbReference type="ARBA" id="ARBA00022840"/>
    </source>
</evidence>
<sequence>MFLDRVVDAVMEAGRQIAATADESEQKQRVSGVIRTLYSSRRKGSYSDGLLLAQDGAKVSSSTSTANTSDYSNQFQQPFESESSLLSLVRLLVPQLERERVYSLKATGLARLLDAILHTNLYQLVSHNAACLGDAATVLLDAISQVPALELSQRISLDSINASLDQLALCSDFTVLENGVQQKPSMSQLEAARALFASRTTGELSFLIKVVLKMPVLPVHESCILNAIDARMWRLVKRLPSLRGACRAIQLEQMAFTQEKQPVYSVNDLISYKAVMLHTNLANVALMKATSCAHVIKHMQSISERSFVAEVKYDGERNQIHFSTVAATSSSTQPNVACPPKITLFSKSKRNSTQDRILCHDIILAALGHTSTTNAHLVSLKHPSKSYIRVHDAIFDSELLVFNELTQSIEPFHEARAFASDRIRASDPRILSSQLHYHLVFFDIMRLNGESLLVKPYHERRAILKRVIREIPNYSCVSEARVFFLDGTDDDNFEAGDEGGDCGGDLIRCQTDGLSQQTGLKRPLIQPLDKLQQCCAKLRTFFLRVCARPAEGLVCKGMHGNYEPGNQSLWMKLKKDYIEGFGDTADFAVIGASYQHDQTEYLGITRKDYPQLFNSFFVGCVTNRTVGTRPSSDPPKFTISFNFSAGFSREGLIQFNQSSTPFQRVNLSKLSYNIIPSTNLKPQVFFDPPIAVELKGGGFECRYGKWALRGPRYLRTCDPDRGWWSCVTHAEFKAMGLKASQPDPEWGASLSKMEAVDARVGLELSNRMLKNFGTKNQKLKGNSRAKLLPRVTETILHTKYPVATERTLSIALPKPLEPEPCARSFAKAEVIPWRNVLLSSIAKEDLKAAYVMISPCQALFTENKCKALMKPLGIENVHARFLYSLDALLACTGWDGSATDADRSEQLRAGILVTKNAAQSVALVRVMEERVSVASYCYTETLVVVEMGFLEALCKIGVKRA</sequence>
<gene>
    <name evidence="7" type="ORF">CcCBS67573_g03015</name>
</gene>
<evidence type="ECO:0000256" key="3">
    <source>
        <dbReference type="ARBA" id="ARBA00022741"/>
    </source>
</evidence>
<accession>A0A507FH46</accession>
<dbReference type="SUPFAM" id="SSF56091">
    <property type="entry name" value="DNA ligase/mRNA capping enzyme, catalytic domain"/>
    <property type="match status" value="1"/>
</dbReference>
<dbReference type="Proteomes" id="UP000320333">
    <property type="component" value="Unassembled WGS sequence"/>
</dbReference>
<evidence type="ECO:0000313" key="8">
    <source>
        <dbReference type="Proteomes" id="UP000320333"/>
    </source>
</evidence>
<dbReference type="GO" id="GO:0003677">
    <property type="term" value="F:DNA binding"/>
    <property type="evidence" value="ECO:0007669"/>
    <property type="project" value="InterPro"/>
</dbReference>
<dbReference type="PROSITE" id="PS50160">
    <property type="entry name" value="DNA_LIGASE_A3"/>
    <property type="match status" value="1"/>
</dbReference>
<evidence type="ECO:0000256" key="5">
    <source>
        <dbReference type="ARBA" id="ARBA00023242"/>
    </source>
</evidence>
<dbReference type="InterPro" id="IPR036599">
    <property type="entry name" value="DNA_ligase_N_sf"/>
</dbReference>
<evidence type="ECO:0000259" key="6">
    <source>
        <dbReference type="PROSITE" id="PS50160"/>
    </source>
</evidence>
<keyword evidence="3" id="KW-0547">Nucleotide-binding</keyword>
<keyword evidence="4" id="KW-0067">ATP-binding</keyword>
<dbReference type="OrthoDB" id="2160351at2759"/>
<protein>
    <recommendedName>
        <fullName evidence="6">ATP-dependent DNA ligase family profile domain-containing protein</fullName>
    </recommendedName>
</protein>
<dbReference type="AlphaFoldDB" id="A0A507FH46"/>
<dbReference type="Gene3D" id="3.30.1490.70">
    <property type="match status" value="1"/>
</dbReference>
<proteinExistence type="inferred from homology"/>
<dbReference type="EMBL" id="QEAP01000071">
    <property type="protein sequence ID" value="TPX75709.1"/>
    <property type="molecule type" value="Genomic_DNA"/>
</dbReference>
<dbReference type="GO" id="GO:0006310">
    <property type="term" value="P:DNA recombination"/>
    <property type="evidence" value="ECO:0007669"/>
    <property type="project" value="InterPro"/>
</dbReference>
<dbReference type="PANTHER" id="PTHR45997">
    <property type="entry name" value="DNA LIGASE 4"/>
    <property type="match status" value="1"/>
</dbReference>
<dbReference type="GO" id="GO:0006297">
    <property type="term" value="P:nucleotide-excision repair, DNA gap filling"/>
    <property type="evidence" value="ECO:0007669"/>
    <property type="project" value="TreeGrafter"/>
</dbReference>
<name>A0A507FH46_9FUNG</name>
<dbReference type="Gene3D" id="3.30.470.30">
    <property type="entry name" value="DNA ligase/mRNA capping enzyme"/>
    <property type="match status" value="1"/>
</dbReference>
<dbReference type="InterPro" id="IPR012340">
    <property type="entry name" value="NA-bd_OB-fold"/>
</dbReference>
<reference evidence="7 8" key="1">
    <citation type="journal article" date="2019" name="Sci. Rep.">
        <title>Comparative genomics of chytrid fungi reveal insights into the obligate biotrophic and pathogenic lifestyle of Synchytrium endobioticum.</title>
        <authorList>
            <person name="van de Vossenberg B.T.L.H."/>
            <person name="Warris S."/>
            <person name="Nguyen H.D.T."/>
            <person name="van Gent-Pelzer M.P.E."/>
            <person name="Joly D.L."/>
            <person name="van de Geest H.C."/>
            <person name="Bonants P.J.M."/>
            <person name="Smith D.S."/>
            <person name="Levesque C.A."/>
            <person name="van der Lee T.A.J."/>
        </authorList>
    </citation>
    <scope>NUCLEOTIDE SEQUENCE [LARGE SCALE GENOMIC DNA]</scope>
    <source>
        <strain evidence="7 8">CBS 675.73</strain>
    </source>
</reference>
<dbReference type="Pfam" id="PF04675">
    <property type="entry name" value="DNA_ligase_A_N"/>
    <property type="match status" value="1"/>
</dbReference>
<dbReference type="STRING" id="246404.A0A507FH46"/>
<dbReference type="Gene3D" id="2.40.50.140">
    <property type="entry name" value="Nucleic acid-binding proteins"/>
    <property type="match status" value="1"/>
</dbReference>
<dbReference type="Pfam" id="PF01068">
    <property type="entry name" value="DNA_ligase_A_M"/>
    <property type="match status" value="1"/>
</dbReference>